<reference evidence="1" key="1">
    <citation type="submission" date="2015-03" db="EMBL/GenBank/DDBJ databases">
        <title>Complete genome sequences of four Salmonella Typhimurium IncHI1 plasmids and their characteristics.</title>
        <authorList>
            <person name="Kubasova T."/>
            <person name="Matiasovicova J."/>
            <person name="Cejkova D."/>
            <person name="Sekelova Z."/>
            <person name="Polansky O."/>
            <person name="Medvecky M."/>
            <person name="Rychlik I."/>
            <person name="Juricova H."/>
        </authorList>
    </citation>
    <scope>NUCLEOTIDE SEQUENCE</scope>
    <source>
        <strain evidence="1">8025</strain>
        <plasmid evidence="1">p8025</plasmid>
    </source>
</reference>
<accession>A0A0G3B8E4</accession>
<proteinExistence type="predicted"/>
<protein>
    <recommendedName>
        <fullName evidence="2">DUF3085 domain-containing protein</fullName>
    </recommendedName>
</protein>
<dbReference type="InterPro" id="IPR021436">
    <property type="entry name" value="DUF3085"/>
</dbReference>
<organism evidence="1">
    <name type="scientific">Salmonella typhimurium</name>
    <dbReference type="NCBI Taxonomy" id="90371"/>
    <lineage>
        <taxon>Bacteria</taxon>
        <taxon>Pseudomonadati</taxon>
        <taxon>Pseudomonadota</taxon>
        <taxon>Gammaproteobacteria</taxon>
        <taxon>Enterobacterales</taxon>
        <taxon>Enterobacteriaceae</taxon>
        <taxon>Salmonella</taxon>
    </lineage>
</organism>
<geneLocation type="plasmid" evidence="1">
    <name>p8025</name>
</geneLocation>
<evidence type="ECO:0000313" key="1">
    <source>
        <dbReference type="EMBL" id="AKJ19754.1"/>
    </source>
</evidence>
<dbReference type="EMBL" id="KP899803">
    <property type="protein sequence ID" value="AKJ19754.1"/>
    <property type="molecule type" value="Genomic_DNA"/>
</dbReference>
<dbReference type="Pfam" id="PF11284">
    <property type="entry name" value="DUF3085"/>
    <property type="match status" value="1"/>
</dbReference>
<keyword evidence="1" id="KW-0614">Plasmid</keyword>
<dbReference type="AlphaFoldDB" id="A0A0G3B8E4"/>
<evidence type="ECO:0008006" key="2">
    <source>
        <dbReference type="Google" id="ProtNLM"/>
    </source>
</evidence>
<dbReference type="RefSeq" id="WP_015063020.1">
    <property type="nucleotide sequence ID" value="NZ_KP899803.1"/>
</dbReference>
<name>A0A0G3B8E4_SALTM</name>
<sequence>MSRLTFEISGVKKLLKEIQSADQFLATVDQLFEPTNYPGGVPLNEAGKTEKEACLAGEVFWPSPKHMVQTRLTPQITLVKGHGVCLITNASLDGSPVSRDTAIYARGMNPSLDEDWNYESDQIMGGDDSTVTVPLEWFELAIEKKLKAFSLKVSPTKITLVNG</sequence>